<proteinExistence type="predicted"/>
<dbReference type="AlphaFoldDB" id="A0A918WWP0"/>
<protein>
    <submittedName>
        <fullName evidence="1">Uncharacterized protein</fullName>
    </submittedName>
</protein>
<organism evidence="1 2">
    <name type="scientific">Streptomyces finlayi</name>
    <dbReference type="NCBI Taxonomy" id="67296"/>
    <lineage>
        <taxon>Bacteria</taxon>
        <taxon>Bacillati</taxon>
        <taxon>Actinomycetota</taxon>
        <taxon>Actinomycetes</taxon>
        <taxon>Kitasatosporales</taxon>
        <taxon>Streptomycetaceae</taxon>
        <taxon>Streptomyces</taxon>
    </lineage>
</organism>
<reference evidence="1" key="1">
    <citation type="journal article" date="2014" name="Int. J. Syst. Evol. Microbiol.">
        <title>Complete genome sequence of Corynebacterium casei LMG S-19264T (=DSM 44701T), isolated from a smear-ripened cheese.</title>
        <authorList>
            <consortium name="US DOE Joint Genome Institute (JGI-PGF)"/>
            <person name="Walter F."/>
            <person name="Albersmeier A."/>
            <person name="Kalinowski J."/>
            <person name="Ruckert C."/>
        </authorList>
    </citation>
    <scope>NUCLEOTIDE SEQUENCE</scope>
    <source>
        <strain evidence="1">JCM 4637</strain>
    </source>
</reference>
<comment type="caution">
    <text evidence="1">The sequence shown here is derived from an EMBL/GenBank/DDBJ whole genome shotgun (WGS) entry which is preliminary data.</text>
</comment>
<dbReference type="RefSeq" id="WP_189823629.1">
    <property type="nucleotide sequence ID" value="NZ_BMVC01000004.1"/>
</dbReference>
<dbReference type="EMBL" id="BMVC01000004">
    <property type="protein sequence ID" value="GHC90741.1"/>
    <property type="molecule type" value="Genomic_DNA"/>
</dbReference>
<accession>A0A918WWP0</accession>
<dbReference type="Proteomes" id="UP000638353">
    <property type="component" value="Unassembled WGS sequence"/>
</dbReference>
<gene>
    <name evidence="1" type="ORF">GCM10010334_24980</name>
</gene>
<reference evidence="1" key="2">
    <citation type="submission" date="2020-09" db="EMBL/GenBank/DDBJ databases">
        <authorList>
            <person name="Sun Q."/>
            <person name="Ohkuma M."/>
        </authorList>
    </citation>
    <scope>NUCLEOTIDE SEQUENCE</scope>
    <source>
        <strain evidence="1">JCM 4637</strain>
    </source>
</reference>
<name>A0A918WWP0_9ACTN</name>
<sequence length="148" mass="15983">MPTRPAVPRKKPVLLALLLLGFALWITGICVSIAHEPPEGSPSADTLRTDLTEAVRDRDADRLQNLFAPDTVGDDYAETLLPRLTDAGVTNPPATRQAAADGDFLHLKIHPKATAPDGRPTCLTWQVTQADDRWYADGVLPLTPPACP</sequence>
<evidence type="ECO:0000313" key="1">
    <source>
        <dbReference type="EMBL" id="GHC90741.1"/>
    </source>
</evidence>
<evidence type="ECO:0000313" key="2">
    <source>
        <dbReference type="Proteomes" id="UP000638353"/>
    </source>
</evidence>